<evidence type="ECO:0000256" key="8">
    <source>
        <dbReference type="ARBA" id="ARBA00022741"/>
    </source>
</evidence>
<dbReference type="PROSITE" id="PS50110">
    <property type="entry name" value="RESPONSE_REGULATORY"/>
    <property type="match status" value="2"/>
</dbReference>
<dbReference type="SUPFAM" id="SSF53850">
    <property type="entry name" value="Periplasmic binding protein-like II"/>
    <property type="match status" value="3"/>
</dbReference>
<reference evidence="21" key="2">
    <citation type="submission" date="2020-09" db="EMBL/GenBank/DDBJ databases">
        <authorList>
            <person name="Sun Q."/>
            <person name="Ohkuma M."/>
        </authorList>
    </citation>
    <scope>NUCLEOTIDE SEQUENCE</scope>
    <source>
        <strain evidence="21">JCM 30804</strain>
    </source>
</reference>
<dbReference type="SMART" id="SM00388">
    <property type="entry name" value="HisKA"/>
    <property type="match status" value="1"/>
</dbReference>
<keyword evidence="6" id="KW-0808">Transferase</keyword>
<dbReference type="SMART" id="SM00448">
    <property type="entry name" value="REC"/>
    <property type="match status" value="2"/>
</dbReference>
<organism evidence="21 22">
    <name type="scientific">Shewanella gelidii</name>
    <dbReference type="NCBI Taxonomy" id="1642821"/>
    <lineage>
        <taxon>Bacteria</taxon>
        <taxon>Pseudomonadati</taxon>
        <taxon>Pseudomonadota</taxon>
        <taxon>Gammaproteobacteria</taxon>
        <taxon>Alteromonadales</taxon>
        <taxon>Shewanellaceae</taxon>
        <taxon>Shewanella</taxon>
    </lineage>
</organism>
<keyword evidence="10" id="KW-0067">ATP-binding</keyword>
<dbReference type="Gene3D" id="3.40.190.10">
    <property type="entry name" value="Periplasmic binding protein-like II"/>
    <property type="match status" value="6"/>
</dbReference>
<dbReference type="InterPro" id="IPR036890">
    <property type="entry name" value="HATPase_C_sf"/>
</dbReference>
<comment type="catalytic activity">
    <reaction evidence="1">
        <text>ATP + protein L-histidine = ADP + protein N-phospho-L-histidine.</text>
        <dbReference type="EC" id="2.7.13.3"/>
    </reaction>
</comment>
<accession>A0A917NDA6</accession>
<dbReference type="CDD" id="cd17546">
    <property type="entry name" value="REC_hyHK_CKI1_RcsC-like"/>
    <property type="match status" value="1"/>
</dbReference>
<dbReference type="InterPro" id="IPR008207">
    <property type="entry name" value="Sig_transdc_His_kin_Hpt_dom"/>
</dbReference>
<evidence type="ECO:0000259" key="19">
    <source>
        <dbReference type="PROSITE" id="PS50110"/>
    </source>
</evidence>
<evidence type="ECO:0000313" key="22">
    <source>
        <dbReference type="Proteomes" id="UP000613743"/>
    </source>
</evidence>
<proteinExistence type="predicted"/>
<keyword evidence="5 17" id="KW-0597">Phosphoprotein</keyword>
<protein>
    <recommendedName>
        <fullName evidence="15">Sensory/regulatory protein RpfC</fullName>
        <ecNumber evidence="3">2.7.13.3</ecNumber>
    </recommendedName>
</protein>
<dbReference type="PRINTS" id="PR00344">
    <property type="entry name" value="BCTRLSENSOR"/>
</dbReference>
<evidence type="ECO:0000256" key="9">
    <source>
        <dbReference type="ARBA" id="ARBA00022777"/>
    </source>
</evidence>
<dbReference type="SUPFAM" id="SSF52172">
    <property type="entry name" value="CheY-like"/>
    <property type="match status" value="2"/>
</dbReference>
<evidence type="ECO:0000256" key="1">
    <source>
        <dbReference type="ARBA" id="ARBA00000085"/>
    </source>
</evidence>
<feature type="domain" description="Response regulatory" evidence="19">
    <location>
        <begin position="1219"/>
        <end position="1335"/>
    </location>
</feature>
<feature type="domain" description="Histidine kinase" evidence="18">
    <location>
        <begin position="834"/>
        <end position="1055"/>
    </location>
</feature>
<comment type="subunit">
    <text evidence="14">At low DSF concentrations, interacts with RpfF.</text>
</comment>
<evidence type="ECO:0000256" key="7">
    <source>
        <dbReference type="ARBA" id="ARBA00022692"/>
    </source>
</evidence>
<evidence type="ECO:0000256" key="12">
    <source>
        <dbReference type="ARBA" id="ARBA00023012"/>
    </source>
</evidence>
<dbReference type="InterPro" id="IPR004358">
    <property type="entry name" value="Sig_transdc_His_kin-like_C"/>
</dbReference>
<dbReference type="RefSeq" id="WP_188922272.1">
    <property type="nucleotide sequence ID" value="NZ_BMPZ01000010.1"/>
</dbReference>
<evidence type="ECO:0000256" key="15">
    <source>
        <dbReference type="ARBA" id="ARBA00068150"/>
    </source>
</evidence>
<dbReference type="GO" id="GO:0005886">
    <property type="term" value="C:plasma membrane"/>
    <property type="evidence" value="ECO:0007669"/>
    <property type="project" value="UniProtKB-SubCell"/>
</dbReference>
<evidence type="ECO:0000256" key="17">
    <source>
        <dbReference type="PROSITE-ProRule" id="PRU00169"/>
    </source>
</evidence>
<dbReference type="Pfam" id="PF00497">
    <property type="entry name" value="SBP_bac_3"/>
    <property type="match status" value="3"/>
</dbReference>
<evidence type="ECO:0000256" key="4">
    <source>
        <dbReference type="ARBA" id="ARBA00022475"/>
    </source>
</evidence>
<feature type="modified residue" description="Phosphohistidine" evidence="16">
    <location>
        <position position="1411"/>
    </location>
</feature>
<dbReference type="PROSITE" id="PS50894">
    <property type="entry name" value="HPT"/>
    <property type="match status" value="1"/>
</dbReference>
<dbReference type="Gene3D" id="3.30.565.10">
    <property type="entry name" value="Histidine kinase-like ATPase, C-terminal domain"/>
    <property type="match status" value="1"/>
</dbReference>
<feature type="modified residue" description="4-aspartylphosphate" evidence="17">
    <location>
        <position position="1268"/>
    </location>
</feature>
<dbReference type="SMART" id="SM00387">
    <property type="entry name" value="HATPase_c"/>
    <property type="match status" value="1"/>
</dbReference>
<dbReference type="PROSITE" id="PS50109">
    <property type="entry name" value="HIS_KIN"/>
    <property type="match status" value="1"/>
</dbReference>
<dbReference type="CDD" id="cd00082">
    <property type="entry name" value="HisKA"/>
    <property type="match status" value="1"/>
</dbReference>
<dbReference type="PANTHER" id="PTHR45339">
    <property type="entry name" value="HYBRID SIGNAL TRANSDUCTION HISTIDINE KINASE J"/>
    <property type="match status" value="1"/>
</dbReference>
<evidence type="ECO:0000256" key="3">
    <source>
        <dbReference type="ARBA" id="ARBA00012438"/>
    </source>
</evidence>
<keyword evidence="11" id="KW-1133">Transmembrane helix</keyword>
<dbReference type="InterPro" id="IPR001789">
    <property type="entry name" value="Sig_transdc_resp-reg_receiver"/>
</dbReference>
<keyword evidence="8" id="KW-0547">Nucleotide-binding</keyword>
<dbReference type="InterPro" id="IPR001638">
    <property type="entry name" value="Solute-binding_3/MltF_N"/>
</dbReference>
<dbReference type="SUPFAM" id="SSF47226">
    <property type="entry name" value="Histidine-containing phosphotransfer domain, HPT domain"/>
    <property type="match status" value="1"/>
</dbReference>
<name>A0A917NDA6_9GAMM</name>
<dbReference type="FunFam" id="1.10.287.130:FF:000002">
    <property type="entry name" value="Two-component osmosensing histidine kinase"/>
    <property type="match status" value="1"/>
</dbReference>
<dbReference type="FunFam" id="3.30.565.10:FF:000010">
    <property type="entry name" value="Sensor histidine kinase RcsC"/>
    <property type="match status" value="1"/>
</dbReference>
<dbReference type="GO" id="GO:0005524">
    <property type="term" value="F:ATP binding"/>
    <property type="evidence" value="ECO:0007669"/>
    <property type="project" value="UniProtKB-KW"/>
</dbReference>
<comment type="subcellular location">
    <subcellularLocation>
        <location evidence="2">Cell membrane</location>
        <topology evidence="2">Multi-pass membrane protein</topology>
    </subcellularLocation>
</comment>
<keyword evidence="7" id="KW-0812">Transmembrane</keyword>
<dbReference type="Pfam" id="PF00512">
    <property type="entry name" value="HisKA"/>
    <property type="match status" value="1"/>
</dbReference>
<evidence type="ECO:0000256" key="2">
    <source>
        <dbReference type="ARBA" id="ARBA00004651"/>
    </source>
</evidence>
<dbReference type="SMART" id="SM00062">
    <property type="entry name" value="PBPb"/>
    <property type="match status" value="3"/>
</dbReference>
<keyword evidence="12" id="KW-0902">Two-component regulatory system</keyword>
<comment type="caution">
    <text evidence="21">The sequence shown here is derived from an EMBL/GenBank/DDBJ whole genome shotgun (WGS) entry which is preliminary data.</text>
</comment>
<dbReference type="InterPro" id="IPR003661">
    <property type="entry name" value="HisK_dim/P_dom"/>
</dbReference>
<dbReference type="Pfam" id="PF00072">
    <property type="entry name" value="Response_reg"/>
    <property type="match status" value="2"/>
</dbReference>
<dbReference type="SUPFAM" id="SSF55874">
    <property type="entry name" value="ATPase domain of HSP90 chaperone/DNA topoisomerase II/histidine kinase"/>
    <property type="match status" value="1"/>
</dbReference>
<dbReference type="SUPFAM" id="SSF47384">
    <property type="entry name" value="Homodimeric domain of signal transducing histidine kinase"/>
    <property type="match status" value="1"/>
</dbReference>
<evidence type="ECO:0000256" key="10">
    <source>
        <dbReference type="ARBA" id="ARBA00022840"/>
    </source>
</evidence>
<evidence type="ECO:0000256" key="16">
    <source>
        <dbReference type="PROSITE-ProRule" id="PRU00110"/>
    </source>
</evidence>
<evidence type="ECO:0000259" key="20">
    <source>
        <dbReference type="PROSITE" id="PS50894"/>
    </source>
</evidence>
<dbReference type="GO" id="GO:0000155">
    <property type="term" value="F:phosphorelay sensor kinase activity"/>
    <property type="evidence" value="ECO:0007669"/>
    <property type="project" value="InterPro"/>
</dbReference>
<dbReference type="Pfam" id="PF01627">
    <property type="entry name" value="Hpt"/>
    <property type="match status" value="1"/>
</dbReference>
<dbReference type="Pfam" id="PF02518">
    <property type="entry name" value="HATPase_c"/>
    <property type="match status" value="1"/>
</dbReference>
<dbReference type="InterPro" id="IPR005467">
    <property type="entry name" value="His_kinase_dom"/>
</dbReference>
<dbReference type="Gene3D" id="3.40.50.2300">
    <property type="match status" value="2"/>
</dbReference>
<evidence type="ECO:0000256" key="11">
    <source>
        <dbReference type="ARBA" id="ARBA00022989"/>
    </source>
</evidence>
<reference evidence="21" key="1">
    <citation type="journal article" date="2014" name="Int. J. Syst. Evol. Microbiol.">
        <title>Complete genome sequence of Corynebacterium casei LMG S-19264T (=DSM 44701T), isolated from a smear-ripened cheese.</title>
        <authorList>
            <consortium name="US DOE Joint Genome Institute (JGI-PGF)"/>
            <person name="Walter F."/>
            <person name="Albersmeier A."/>
            <person name="Kalinowski J."/>
            <person name="Ruckert C."/>
        </authorList>
    </citation>
    <scope>NUCLEOTIDE SEQUENCE</scope>
    <source>
        <strain evidence="21">JCM 30804</strain>
    </source>
</reference>
<dbReference type="InterPro" id="IPR036641">
    <property type="entry name" value="HPT_dom_sf"/>
</dbReference>
<dbReference type="InterPro" id="IPR011006">
    <property type="entry name" value="CheY-like_superfamily"/>
</dbReference>
<evidence type="ECO:0000256" key="13">
    <source>
        <dbReference type="ARBA" id="ARBA00023136"/>
    </source>
</evidence>
<dbReference type="EC" id="2.7.13.3" evidence="3"/>
<feature type="domain" description="HPt" evidence="20">
    <location>
        <begin position="1372"/>
        <end position="1476"/>
    </location>
</feature>
<keyword evidence="22" id="KW-1185">Reference proteome</keyword>
<dbReference type="CDD" id="cd00156">
    <property type="entry name" value="REC"/>
    <property type="match status" value="1"/>
</dbReference>
<feature type="modified residue" description="4-aspartylphosphate" evidence="17">
    <location>
        <position position="1131"/>
    </location>
</feature>
<keyword evidence="9" id="KW-0418">Kinase</keyword>
<feature type="domain" description="Response regulatory" evidence="19">
    <location>
        <begin position="1075"/>
        <end position="1198"/>
    </location>
</feature>
<evidence type="ECO:0000256" key="6">
    <source>
        <dbReference type="ARBA" id="ARBA00022679"/>
    </source>
</evidence>
<dbReference type="Gene3D" id="1.20.120.160">
    <property type="entry name" value="HPT domain"/>
    <property type="match status" value="1"/>
</dbReference>
<dbReference type="PANTHER" id="PTHR45339:SF1">
    <property type="entry name" value="HYBRID SIGNAL TRANSDUCTION HISTIDINE KINASE J"/>
    <property type="match status" value="1"/>
</dbReference>
<dbReference type="CDD" id="cd01007">
    <property type="entry name" value="PBP2_BvgS_HisK_like"/>
    <property type="match status" value="2"/>
</dbReference>
<evidence type="ECO:0000256" key="14">
    <source>
        <dbReference type="ARBA" id="ARBA00064003"/>
    </source>
</evidence>
<evidence type="ECO:0000259" key="18">
    <source>
        <dbReference type="PROSITE" id="PS50109"/>
    </source>
</evidence>
<dbReference type="InterPro" id="IPR036097">
    <property type="entry name" value="HisK_dim/P_sf"/>
</dbReference>
<dbReference type="InterPro" id="IPR003594">
    <property type="entry name" value="HATPase_dom"/>
</dbReference>
<sequence length="1557" mass="175428">MDTRPQGMVELRYFSFLFRELNNGRGLIIGLLLYVLLVSFSSQAQQPIKIGYRVDSAPLQYRGDLGEAKGVLIDYWRTWAEVANTDVEFIAGTNAQTQAWLQQGEIDVIAGVFQSAKRAKQMAFSVPLLHSAYSLFSHPTLAQVESIDDINLYTVGVTLNSYHHQWLLENYPSADIKTYSGYRQLFEAAVRGEVQLFISQGLYLQRYLQSHPSKVKFNRLEKSIYDRGYHAAVRIGNQKLIQKIDRYAQLVTNHSKDAISAKWSGFHWEYVESENDKISQRFIDRLTPEEKRWLQQHPVIEVGVDGRWPPVDFFAESGEHSGIANDYVKLLAKKLRVKLVPKKFRSFKDMLAQLRAGKIKFAATIVKTPRRAQDLWFSSPYFGAVKVIASQRNGEKYTTLAQLNGKKVAIEDGFFLYDVIIERYPQIQLQTYPTTAKALKSLSFGEVDAYIGNQAVISWLQHNLQLTNIELSGDPGFPRSLQRFAVHQDPEWRPLSTIIDKALSSITVAERQSILKKWVNHPLSEQSIPLKLSFEQSLWLNKHPQWRAGVNKHQAPYEFVDEQNRHQGMSAEIMALLVEQLDVELSTNTHLSRKSALNNLKQGRIDLMPLLSPTTEGREHLLFTKPYMRSPYMIFVQEETQFVSSIDDLSGHQIGVVDQYGVESVLRRDYPELALVSYENTEAALAALSRGKVDAFIGALGATTWSMTEQGTNNIKVAAPTAYQFEHTIGVRKDWPELIPILNMAIDGLSTQQIKDIEHRWFVVEFEHQASSYLIKRAILLTCLVIAPIFIVIFIWNRKLQQSKDYLAASRETLAQAKLAADQASHFKSQFLANMSHEIRTPMNAIVGMTHLLLSTSLDEKQQDYAGKIKRASLTLLKVINDILDFSKIEAGKLDVEVHPFQLNDIVTNISNLFALKASEKQLNIYLDIDPEIPDTLVGDPLRIEQVLINLTQNALKFTEQGQVIVKIRLVEQSEQQARLKFEVIDSGVGISEAALEKLFRPFTQADNSYTRTHGGTGLGLSICKLLVELMGGTMSATSQEGSGSTFCFELSLATLSAPSRKEAYPITAELRGMRVLVVDDNAFARQINAETLRSFSFRVDVVSSGMEAIEAVHRVNHNDNEQAYQLILMDWQMQGMNGIEASRSIKYLQLKVMPAIILLTAYGREDVMQQAEHEQLDAFLIKPLNASLLFDSIMKVFHQQGGTANPVASVNQPPLQGQVLLVEDHPINQVVAKEMLGLIGINAVLASNGQEALNILEMQAFDLVLMDIQMPVMDGFATTKAIRKQGRFAELPIVAMTAHAMKDDQQRCFEAGMNDHIAKPIDPERLYFVLSQWLQPVKNSPTSRDSERLQLSMPQVAGLDVKWGINRVGGNDQLYTKLVADFYQRHKLDLEQIESAKNEGRFDDVKRIVHTIRGVAGNIGAKPLEQSARDFEQVIALGEPAFEQGQCKMFRYHFSELFEALAASQYGDPSQDKVIAIDDADLNPEQLQSVLHPLSESLSKGDPAARSQIKALQGQIPPELFSLLSEQIGEFEFDHALNIVNEFLSQQIKGAKKNEY</sequence>
<gene>
    <name evidence="21" type="ORF">GCM10009332_29220</name>
</gene>
<dbReference type="EMBL" id="BMPZ01000010">
    <property type="protein sequence ID" value="GGI90001.1"/>
    <property type="molecule type" value="Genomic_DNA"/>
</dbReference>
<dbReference type="Gene3D" id="1.10.287.130">
    <property type="match status" value="1"/>
</dbReference>
<evidence type="ECO:0000256" key="5">
    <source>
        <dbReference type="ARBA" id="ARBA00022553"/>
    </source>
</evidence>
<keyword evidence="4" id="KW-1003">Cell membrane</keyword>
<dbReference type="CDD" id="cd16922">
    <property type="entry name" value="HATPase_EvgS-ArcB-TorS-like"/>
    <property type="match status" value="1"/>
</dbReference>
<dbReference type="Proteomes" id="UP000613743">
    <property type="component" value="Unassembled WGS sequence"/>
</dbReference>
<keyword evidence="13" id="KW-0472">Membrane</keyword>
<evidence type="ECO:0000313" key="21">
    <source>
        <dbReference type="EMBL" id="GGI90001.1"/>
    </source>
</evidence>